<dbReference type="PANTHER" id="PTHR45138">
    <property type="entry name" value="REGULATORY COMPONENTS OF SENSORY TRANSDUCTION SYSTEM"/>
    <property type="match status" value="1"/>
</dbReference>
<evidence type="ECO:0000313" key="5">
    <source>
        <dbReference type="EMBL" id="MDQ9091042.1"/>
    </source>
</evidence>
<gene>
    <name evidence="5" type="ORF">RC083_05470</name>
</gene>
<evidence type="ECO:0000256" key="1">
    <source>
        <dbReference type="ARBA" id="ARBA00012528"/>
    </source>
</evidence>
<sequence>MINFQSIFLFVLLMYGGELFANTTAQDKQQLEHYYTKFKADIDADNMLHVMSYIHQLRQLAVSQQALEIEVESYLFEAMVKRRYGAFEEGVKLNNYALELAQSAGNKKYTAWAYLHLAHLEMELERFRLAQQYIHHAIDYYKSDNSEYTTLMYLWQSKIYLAMGSYHQALAASNKAQSVTANIGDTMYEVAVNHAQILLKLGDYQAAQTMLANVDPTQISKSQERVRLQYYLALANCYLQAGNFKLAIHTALSQLANSYNTRFLEEQAQLQFLVASAYRQQKEFKLAYRYLNRYSLSKDALSLQRRNNKVLQLEAHFKFDSQNQQLLLLSKDNALKEQRLLQQQQTIENHHLQQQRWLLAGILIMCGLAFIYWRWQNQRYLVTLKQQVAERTHALAKSNELLKTMSYTDSLTGLHNRHYFFSVINQQLAKLARANHLLPPAQLQNLVFAVVDIDHFKQINDSHGHGAGDQVLEQFSKILQQHSRDSDLLIRWGGEEFLLVMDNLTFNEAAHTLNRVRNAVADHQFTLNHDESLQCTCSVGFASYPFIAAMPELFNWEQVIELADGALYLAKENQRNAWVGIAPSTEKTHWQSDDVVKHYRKYLLAGELQSYSNITAKLKF</sequence>
<evidence type="ECO:0000259" key="4">
    <source>
        <dbReference type="PROSITE" id="PS50887"/>
    </source>
</evidence>
<proteinExistence type="predicted"/>
<organism evidence="5 6">
    <name type="scientific">Pseudoalteromonas haloplanktis</name>
    <name type="common">Alteromonas haloplanktis</name>
    <dbReference type="NCBI Taxonomy" id="228"/>
    <lineage>
        <taxon>Bacteria</taxon>
        <taxon>Pseudomonadati</taxon>
        <taxon>Pseudomonadota</taxon>
        <taxon>Gammaproteobacteria</taxon>
        <taxon>Alteromonadales</taxon>
        <taxon>Pseudoalteromonadaceae</taxon>
        <taxon>Pseudoalteromonas</taxon>
    </lineage>
</organism>
<protein>
    <recommendedName>
        <fullName evidence="1">diguanylate cyclase</fullName>
        <ecNumber evidence="1">2.7.7.65</ecNumber>
    </recommendedName>
</protein>
<keyword evidence="3" id="KW-0732">Signal</keyword>
<dbReference type="EC" id="2.7.7.65" evidence="1"/>
<comment type="catalytic activity">
    <reaction evidence="2">
        <text>2 GTP = 3',3'-c-di-GMP + 2 diphosphate</text>
        <dbReference type="Rhea" id="RHEA:24898"/>
        <dbReference type="ChEBI" id="CHEBI:33019"/>
        <dbReference type="ChEBI" id="CHEBI:37565"/>
        <dbReference type="ChEBI" id="CHEBI:58805"/>
        <dbReference type="EC" id="2.7.7.65"/>
    </reaction>
</comment>
<dbReference type="InterPro" id="IPR043128">
    <property type="entry name" value="Rev_trsase/Diguanyl_cyclase"/>
</dbReference>
<feature type="domain" description="GGDEF" evidence="4">
    <location>
        <begin position="444"/>
        <end position="583"/>
    </location>
</feature>
<dbReference type="InterPro" id="IPR011990">
    <property type="entry name" value="TPR-like_helical_dom_sf"/>
</dbReference>
<evidence type="ECO:0000256" key="2">
    <source>
        <dbReference type="ARBA" id="ARBA00034247"/>
    </source>
</evidence>
<dbReference type="NCBIfam" id="TIGR00254">
    <property type="entry name" value="GGDEF"/>
    <property type="match status" value="1"/>
</dbReference>
<accession>A0ABU1B9Z0</accession>
<evidence type="ECO:0000256" key="3">
    <source>
        <dbReference type="SAM" id="SignalP"/>
    </source>
</evidence>
<dbReference type="Gene3D" id="1.25.40.10">
    <property type="entry name" value="Tetratricopeptide repeat domain"/>
    <property type="match status" value="1"/>
</dbReference>
<feature type="signal peptide" evidence="3">
    <location>
        <begin position="1"/>
        <end position="21"/>
    </location>
</feature>
<dbReference type="SMART" id="SM00028">
    <property type="entry name" value="TPR"/>
    <property type="match status" value="3"/>
</dbReference>
<dbReference type="InterPro" id="IPR029787">
    <property type="entry name" value="Nucleotide_cyclase"/>
</dbReference>
<evidence type="ECO:0000313" key="6">
    <source>
        <dbReference type="Proteomes" id="UP001226574"/>
    </source>
</evidence>
<dbReference type="SUPFAM" id="SSF55073">
    <property type="entry name" value="Nucleotide cyclase"/>
    <property type="match status" value="1"/>
</dbReference>
<keyword evidence="5" id="KW-0548">Nucleotidyltransferase</keyword>
<dbReference type="CDD" id="cd01949">
    <property type="entry name" value="GGDEF"/>
    <property type="match status" value="1"/>
</dbReference>
<dbReference type="Gene3D" id="3.30.70.270">
    <property type="match status" value="1"/>
</dbReference>
<dbReference type="Pfam" id="PF00990">
    <property type="entry name" value="GGDEF"/>
    <property type="match status" value="1"/>
</dbReference>
<name>A0ABU1B9Z0_PSEHA</name>
<dbReference type="EMBL" id="JAVIFY010000003">
    <property type="protein sequence ID" value="MDQ9091042.1"/>
    <property type="molecule type" value="Genomic_DNA"/>
</dbReference>
<dbReference type="PROSITE" id="PS50887">
    <property type="entry name" value="GGDEF"/>
    <property type="match status" value="1"/>
</dbReference>
<dbReference type="SMART" id="SM00267">
    <property type="entry name" value="GGDEF"/>
    <property type="match status" value="1"/>
</dbReference>
<reference evidence="5 6" key="1">
    <citation type="submission" date="2023-08" db="EMBL/GenBank/DDBJ databases">
        <title>Pseudoalteromonas haloplanktis LL1 genome.</title>
        <authorList>
            <person name="Wu S."/>
        </authorList>
    </citation>
    <scope>NUCLEOTIDE SEQUENCE [LARGE SCALE GENOMIC DNA]</scope>
    <source>
        <strain evidence="5 6">LL1</strain>
    </source>
</reference>
<dbReference type="Proteomes" id="UP001226574">
    <property type="component" value="Unassembled WGS sequence"/>
</dbReference>
<dbReference type="InterPro" id="IPR050469">
    <property type="entry name" value="Diguanylate_Cyclase"/>
</dbReference>
<comment type="caution">
    <text evidence="5">The sequence shown here is derived from an EMBL/GenBank/DDBJ whole genome shotgun (WGS) entry which is preliminary data.</text>
</comment>
<dbReference type="GO" id="GO:0052621">
    <property type="term" value="F:diguanylate cyclase activity"/>
    <property type="evidence" value="ECO:0007669"/>
    <property type="project" value="UniProtKB-EC"/>
</dbReference>
<feature type="chain" id="PRO_5046281162" description="diguanylate cyclase" evidence="3">
    <location>
        <begin position="22"/>
        <end position="620"/>
    </location>
</feature>
<keyword evidence="5" id="KW-0808">Transferase</keyword>
<dbReference type="PANTHER" id="PTHR45138:SF9">
    <property type="entry name" value="DIGUANYLATE CYCLASE DGCM-RELATED"/>
    <property type="match status" value="1"/>
</dbReference>
<dbReference type="RefSeq" id="WP_138555495.1">
    <property type="nucleotide sequence ID" value="NZ_JAVIFY010000003.1"/>
</dbReference>
<dbReference type="SUPFAM" id="SSF48452">
    <property type="entry name" value="TPR-like"/>
    <property type="match status" value="2"/>
</dbReference>
<dbReference type="InterPro" id="IPR019734">
    <property type="entry name" value="TPR_rpt"/>
</dbReference>
<dbReference type="InterPro" id="IPR000160">
    <property type="entry name" value="GGDEF_dom"/>
</dbReference>
<keyword evidence="6" id="KW-1185">Reference proteome</keyword>